<organism evidence="2">
    <name type="scientific">bioreactor metagenome</name>
    <dbReference type="NCBI Taxonomy" id="1076179"/>
    <lineage>
        <taxon>unclassified sequences</taxon>
        <taxon>metagenomes</taxon>
        <taxon>ecological metagenomes</taxon>
    </lineage>
</organism>
<evidence type="ECO:0008006" key="3">
    <source>
        <dbReference type="Google" id="ProtNLM"/>
    </source>
</evidence>
<evidence type="ECO:0000313" key="2">
    <source>
        <dbReference type="EMBL" id="MPM40606.1"/>
    </source>
</evidence>
<dbReference type="GO" id="GO:0005886">
    <property type="term" value="C:plasma membrane"/>
    <property type="evidence" value="ECO:0007669"/>
    <property type="project" value="UniProtKB-SubCell"/>
</dbReference>
<proteinExistence type="predicted"/>
<feature type="transmembrane region" description="Helical" evidence="1">
    <location>
        <begin position="179"/>
        <end position="198"/>
    </location>
</feature>
<accession>A0A644ZIC8</accession>
<name>A0A644ZIC8_9ZZZZ</name>
<feature type="transmembrane region" description="Helical" evidence="1">
    <location>
        <begin position="219"/>
        <end position="241"/>
    </location>
</feature>
<gene>
    <name evidence="2" type="ORF">SDC9_87250</name>
</gene>
<comment type="caution">
    <text evidence="2">The sequence shown here is derived from an EMBL/GenBank/DDBJ whole genome shotgun (WGS) entry which is preliminary data.</text>
</comment>
<dbReference type="AlphaFoldDB" id="A0A644ZIC8"/>
<feature type="transmembrane region" description="Helical" evidence="1">
    <location>
        <begin position="298"/>
        <end position="319"/>
    </location>
</feature>
<dbReference type="PANTHER" id="PTHR37305:SF1">
    <property type="entry name" value="MEMBRANE PROTEIN"/>
    <property type="match status" value="1"/>
</dbReference>
<feature type="transmembrane region" description="Helical" evidence="1">
    <location>
        <begin position="382"/>
        <end position="402"/>
    </location>
</feature>
<feature type="transmembrane region" description="Helical" evidence="1">
    <location>
        <begin position="20"/>
        <end position="39"/>
    </location>
</feature>
<reference evidence="2" key="1">
    <citation type="submission" date="2019-08" db="EMBL/GenBank/DDBJ databases">
        <authorList>
            <person name="Kucharzyk K."/>
            <person name="Murdoch R.W."/>
            <person name="Higgins S."/>
            <person name="Loffler F."/>
        </authorList>
    </citation>
    <scope>NUCLEOTIDE SEQUENCE</scope>
</reference>
<evidence type="ECO:0000256" key="1">
    <source>
        <dbReference type="SAM" id="Phobius"/>
    </source>
</evidence>
<protein>
    <recommendedName>
        <fullName evidence="3">ABC transporter permease</fullName>
    </recommendedName>
</protein>
<dbReference type="EMBL" id="VSSQ01009061">
    <property type="protein sequence ID" value="MPM40606.1"/>
    <property type="molecule type" value="Genomic_DNA"/>
</dbReference>
<keyword evidence="1" id="KW-0472">Membrane</keyword>
<keyword evidence="1" id="KW-1133">Transmembrane helix</keyword>
<keyword evidence="1" id="KW-0812">Transmembrane</keyword>
<dbReference type="Pfam" id="PF12679">
    <property type="entry name" value="ABC2_membrane_2"/>
    <property type="match status" value="1"/>
</dbReference>
<sequence>MLLTLIKNEFIKIFKRSKTWIVFGLFIIFIGITAFGTWMNDKNMKEWTSPEYQIQQAEEQLVHIRNDIKRAEEDGDQKWIQNSKEIETSLLKQIDINKEIIKNGISEDAWKKQLDESIKSTENTIKQYEEDGIREWNKRWYAESKQQLDDLKYLKNNNIKPLQGWEYQAFNFLQMLNSFFGLGVLIAGISVFMSDMVSGECTPATLKFLLVQPVKRGKVLFSKFIVSIVTVLSLILIPQLVGMTVVNMTSDVDASKYPVRVEQKYEKAFDQSSGEMIMNQIPDTSKMITNTENAFRTIGYQSLFILSACSIVFMISTLFKSSMTSMAVSVISTIFLSIGTQAISSIRNISHLLFTTYADAGSLVTSKLALMYQNPKLTTTNGIICLIITAIIAYTIAHINFIKKDILI</sequence>
<feature type="transmembrane region" description="Helical" evidence="1">
    <location>
        <begin position="326"/>
        <end position="343"/>
    </location>
</feature>
<dbReference type="PANTHER" id="PTHR37305">
    <property type="entry name" value="INTEGRAL MEMBRANE PROTEIN-RELATED"/>
    <property type="match status" value="1"/>
</dbReference>
<dbReference type="GO" id="GO:0140359">
    <property type="term" value="F:ABC-type transporter activity"/>
    <property type="evidence" value="ECO:0007669"/>
    <property type="project" value="InterPro"/>
</dbReference>